<sequence length="284" mass="31989">MQSKYKIRLLRANLFAAALALALWIPAAPTAAALALWLSVGWLLITALLLDFSHRRSRVFPWQILAGGLLFCLIAAAPERHSMLIWAWAAVCMLPQKRLAMTFNACAALLSCLIIAPLLSPPEWLLLLITLAILSVLAVSRTRQLIDMNGAIRQRLRLIPGLNLWAGEQLLRDLTREQIRSEREAICAEVVIFQVKRHQLWSSAQKLCELTYAFENVYRLNANTLAVLLLSRNEKEGAQRRSLLYAAVPEKVRYHHIPLMDLELPTLTLEALYTLPTKPSGSDR</sequence>
<dbReference type="Proteomes" id="UP000218677">
    <property type="component" value="Unassembled WGS sequence"/>
</dbReference>
<evidence type="ECO:0000256" key="1">
    <source>
        <dbReference type="SAM" id="Phobius"/>
    </source>
</evidence>
<comment type="caution">
    <text evidence="2">The sequence shown here is derived from an EMBL/GenBank/DDBJ whole genome shotgun (WGS) entry which is preliminary data.</text>
</comment>
<name>A0A2A4HGE5_9GAMM</name>
<dbReference type="RefSeq" id="WP_096653842.1">
    <property type="nucleotide sequence ID" value="NZ_NWUX01000020.1"/>
</dbReference>
<dbReference type="EMBL" id="NWUX01000020">
    <property type="protein sequence ID" value="PCF94388.1"/>
    <property type="molecule type" value="Genomic_DNA"/>
</dbReference>
<protein>
    <submittedName>
        <fullName evidence="2">Uncharacterized protein</fullName>
    </submittedName>
</protein>
<evidence type="ECO:0000313" key="3">
    <source>
        <dbReference type="Proteomes" id="UP000218677"/>
    </source>
</evidence>
<gene>
    <name evidence="2" type="ORF">CPA45_17825</name>
</gene>
<reference evidence="3" key="1">
    <citation type="submission" date="2017-09" db="EMBL/GenBank/DDBJ databases">
        <authorList>
            <person name="Cho G.-S."/>
            <person name="Oguntoyinbo F.A."/>
            <person name="Cnockaert M."/>
            <person name="Kabisch J."/>
            <person name="Neve H."/>
            <person name="Bockelmann W."/>
            <person name="Wenning M."/>
            <person name="Franz C.M."/>
            <person name="Vandamme P."/>
        </authorList>
    </citation>
    <scope>NUCLEOTIDE SEQUENCE [LARGE SCALE GENOMIC DNA]</scope>
    <source>
        <strain evidence="3">MBT G8648</strain>
    </source>
</reference>
<dbReference type="OrthoDB" id="6182046at2"/>
<evidence type="ECO:0000313" key="2">
    <source>
        <dbReference type="EMBL" id="PCF94388.1"/>
    </source>
</evidence>
<feature type="transmembrane region" description="Helical" evidence="1">
    <location>
        <begin position="124"/>
        <end position="140"/>
    </location>
</feature>
<organism evidence="2 3">
    <name type="scientific">Vreelandella nigrificans</name>
    <dbReference type="NCBI Taxonomy" id="2042704"/>
    <lineage>
        <taxon>Bacteria</taxon>
        <taxon>Pseudomonadati</taxon>
        <taxon>Pseudomonadota</taxon>
        <taxon>Gammaproteobacteria</taxon>
        <taxon>Oceanospirillales</taxon>
        <taxon>Halomonadaceae</taxon>
        <taxon>Vreelandella</taxon>
    </lineage>
</organism>
<keyword evidence="1" id="KW-0472">Membrane</keyword>
<accession>A0A2A4HGE5</accession>
<feature type="transmembrane region" description="Helical" evidence="1">
    <location>
        <begin position="99"/>
        <end position="118"/>
    </location>
</feature>
<proteinExistence type="predicted"/>
<keyword evidence="1" id="KW-0812">Transmembrane</keyword>
<keyword evidence="1" id="KW-1133">Transmembrane helix</keyword>
<keyword evidence="3" id="KW-1185">Reference proteome</keyword>
<feature type="transmembrane region" description="Helical" evidence="1">
    <location>
        <begin position="59"/>
        <end position="78"/>
    </location>
</feature>
<dbReference type="AlphaFoldDB" id="A0A2A4HGE5"/>